<dbReference type="Proteomes" id="UP000448575">
    <property type="component" value="Unassembled WGS sequence"/>
</dbReference>
<dbReference type="EMBL" id="WWCJ01000009">
    <property type="protein sequence ID" value="MYN03276.1"/>
    <property type="molecule type" value="Genomic_DNA"/>
</dbReference>
<comment type="caution">
    <text evidence="2">The sequence shown here is derived from an EMBL/GenBank/DDBJ whole genome shotgun (WGS) entry which is preliminary data.</text>
</comment>
<organism evidence="2 3">
    <name type="scientific">Pseudoduganella guangdongensis</name>
    <dbReference type="NCBI Taxonomy" id="2692179"/>
    <lineage>
        <taxon>Bacteria</taxon>
        <taxon>Pseudomonadati</taxon>
        <taxon>Pseudomonadota</taxon>
        <taxon>Betaproteobacteria</taxon>
        <taxon>Burkholderiales</taxon>
        <taxon>Oxalobacteraceae</taxon>
        <taxon>Telluria group</taxon>
        <taxon>Pseudoduganella</taxon>
    </lineage>
</organism>
<dbReference type="SUPFAM" id="SSF53850">
    <property type="entry name" value="Periplasmic binding protein-like II"/>
    <property type="match status" value="1"/>
</dbReference>
<accession>A0A6N9HIR6</accession>
<dbReference type="AlphaFoldDB" id="A0A6N9HIR6"/>
<feature type="chain" id="PRO_5027036668" evidence="1">
    <location>
        <begin position="25"/>
        <end position="253"/>
    </location>
</feature>
<evidence type="ECO:0000256" key="1">
    <source>
        <dbReference type="SAM" id="SignalP"/>
    </source>
</evidence>
<dbReference type="Gene3D" id="3.40.190.10">
    <property type="entry name" value="Periplasmic binding protein-like II"/>
    <property type="match status" value="2"/>
</dbReference>
<evidence type="ECO:0000313" key="3">
    <source>
        <dbReference type="Proteomes" id="UP000448575"/>
    </source>
</evidence>
<keyword evidence="1" id="KW-0732">Signal</keyword>
<reference evidence="2 3" key="1">
    <citation type="submission" date="2019-12" db="EMBL/GenBank/DDBJ databases">
        <title>Novel species isolated from a subtropical stream in China.</title>
        <authorList>
            <person name="Lu H."/>
        </authorList>
    </citation>
    <scope>NUCLEOTIDE SEQUENCE [LARGE SCALE GENOMIC DNA]</scope>
    <source>
        <strain evidence="2 3">DS3</strain>
    </source>
</reference>
<dbReference type="RefSeq" id="WP_161026247.1">
    <property type="nucleotide sequence ID" value="NZ_WWCJ01000009.1"/>
</dbReference>
<keyword evidence="3" id="KW-1185">Reference proteome</keyword>
<feature type="signal peptide" evidence="1">
    <location>
        <begin position="1"/>
        <end position="24"/>
    </location>
</feature>
<evidence type="ECO:0000313" key="2">
    <source>
        <dbReference type="EMBL" id="MYN03276.1"/>
    </source>
</evidence>
<name>A0A6N9HIR6_9BURK</name>
<gene>
    <name evidence="2" type="ORF">GTP41_14355</name>
</gene>
<protein>
    <submittedName>
        <fullName evidence="2">Transporter substrate-binding domain-containing protein</fullName>
    </submittedName>
</protein>
<sequence length="253" mass="28221">MMWQKYFIALLAAACAPAALPAFAAAPITVSWREKAPYYYYEDGVAKGFMLEKAKQVFAAAGLPVRFASEPQKRIWANFTHGVKNYCSISWYRLPEREAVAQYSIAVHTDQPHAVLAVPSAVARVRAHPNVKSLLADKSLTLAVIDGVSYGPELDPMIAASENHVMRRTVETSAMFRMLAAGRADFLFVDREDWGYLRQKFPELQSLVLTEFTDMPPGLKRYFVCSRDVPAASMERLNRAIASVNARGEAGRR</sequence>
<proteinExistence type="predicted"/>